<proteinExistence type="predicted"/>
<dbReference type="PANTHER" id="PTHR36181:SF3">
    <property type="entry name" value="INTRON-ENCODED DNA ENDONUCLEASE AI5 BETA"/>
    <property type="match status" value="1"/>
</dbReference>
<evidence type="ECO:0000259" key="1">
    <source>
        <dbReference type="Pfam" id="PF00961"/>
    </source>
</evidence>
<name>A0A5C1VCB6_9PEZI</name>
<reference evidence="2" key="1">
    <citation type="submission" date="2017-09" db="EMBL/GenBank/DDBJ databases">
        <title>Comparative analysis of mitochondrial genomes in Ceratocystis.</title>
        <authorList>
            <person name="Naidoo K."/>
            <person name="Steenkamp E.T."/>
            <person name="Coetzee M.P.A."/>
            <person name="Kleeper P."/>
            <person name="Wingfield M.J."/>
            <person name="Wingfield B.D."/>
        </authorList>
    </citation>
    <scope>NUCLEOTIDE SEQUENCE</scope>
    <source>
        <strain evidence="2">CMW15049</strain>
    </source>
</reference>
<dbReference type="Gene3D" id="3.10.28.10">
    <property type="entry name" value="Homing endonucleases"/>
    <property type="match status" value="1"/>
</dbReference>
<dbReference type="InterPro" id="IPR051289">
    <property type="entry name" value="LAGLIDADG_Endonuclease"/>
</dbReference>
<geneLocation type="mitochondrion" evidence="2"/>
<dbReference type="GO" id="GO:0004519">
    <property type="term" value="F:endonuclease activity"/>
    <property type="evidence" value="ECO:0007669"/>
    <property type="project" value="InterPro"/>
</dbReference>
<dbReference type="InterPro" id="IPR004860">
    <property type="entry name" value="LAGLIDADG_dom"/>
</dbReference>
<sequence length="127" mass="14244">MLKICTNYTNYLLLPKIVTALRKKYIPCSATLIKDNGKLNPWFVTGFVDGEGCFNIWIAKSKSNLIGWQVQARLIIEVHAKDLDLLKDIQAFFGGKGTITFNRKAARYSMVGLNDLNNIVIPCSATF</sequence>
<dbReference type="Pfam" id="PF00961">
    <property type="entry name" value="LAGLIDADG_1"/>
    <property type="match status" value="1"/>
</dbReference>
<dbReference type="EMBL" id="MG010657">
    <property type="protein sequence ID" value="QEN73763.1"/>
    <property type="molecule type" value="Genomic_DNA"/>
</dbReference>
<dbReference type="PANTHER" id="PTHR36181">
    <property type="entry name" value="INTRON-ENCODED ENDONUCLEASE AI3-RELATED"/>
    <property type="match status" value="1"/>
</dbReference>
<dbReference type="GO" id="GO:0005739">
    <property type="term" value="C:mitochondrion"/>
    <property type="evidence" value="ECO:0007669"/>
    <property type="project" value="UniProtKB-ARBA"/>
</dbReference>
<accession>A0A5C1VCB6</accession>
<dbReference type="GeneID" id="41954365"/>
<protein>
    <recommendedName>
        <fullName evidence="1">Homing endonuclease LAGLIDADG domain-containing protein</fullName>
    </recommendedName>
</protein>
<keyword evidence="2" id="KW-0496">Mitochondrion</keyword>
<dbReference type="RefSeq" id="YP_009704200.1">
    <property type="nucleotide sequence ID" value="NC_044963.1"/>
</dbReference>
<gene>
    <name evidence="2" type="primary">oi7nad5</name>
</gene>
<dbReference type="AlphaFoldDB" id="A0A5C1VCB6"/>
<organism evidence="2">
    <name type="scientific">Ceratocystis fimbriata</name>
    <dbReference type="NCBI Taxonomy" id="5158"/>
    <lineage>
        <taxon>Eukaryota</taxon>
        <taxon>Fungi</taxon>
        <taxon>Dikarya</taxon>
        <taxon>Ascomycota</taxon>
        <taxon>Pezizomycotina</taxon>
        <taxon>Sordariomycetes</taxon>
        <taxon>Hypocreomycetidae</taxon>
        <taxon>Microascales</taxon>
        <taxon>Ceratocystidaceae</taxon>
        <taxon>Ceratocystis</taxon>
    </lineage>
</organism>
<evidence type="ECO:0000313" key="2">
    <source>
        <dbReference type="EMBL" id="QEN73763.1"/>
    </source>
</evidence>
<feature type="domain" description="Homing endonuclease LAGLIDADG" evidence="1">
    <location>
        <begin position="45"/>
        <end position="122"/>
    </location>
</feature>
<dbReference type="InterPro" id="IPR027434">
    <property type="entry name" value="Homing_endonucl"/>
</dbReference>
<dbReference type="SUPFAM" id="SSF55608">
    <property type="entry name" value="Homing endonucleases"/>
    <property type="match status" value="1"/>
</dbReference>